<comment type="caution">
    <text evidence="6">The sequence shown here is derived from an EMBL/GenBank/DDBJ whole genome shotgun (WGS) entry which is preliminary data.</text>
</comment>
<dbReference type="Gene3D" id="3.30.1330.30">
    <property type="match status" value="1"/>
</dbReference>
<evidence type="ECO:0000313" key="6">
    <source>
        <dbReference type="EMBL" id="MFC7385354.1"/>
    </source>
</evidence>
<dbReference type="InterPro" id="IPR051259">
    <property type="entry name" value="rRNA_Methyltransferase"/>
</dbReference>
<keyword evidence="7" id="KW-1185">Reference proteome</keyword>
<dbReference type="Gene3D" id="3.40.1280.10">
    <property type="match status" value="1"/>
</dbReference>
<dbReference type="EMBL" id="JBHTCG010000017">
    <property type="protein sequence ID" value="MFC7385354.1"/>
    <property type="molecule type" value="Genomic_DNA"/>
</dbReference>
<dbReference type="SMART" id="SM00967">
    <property type="entry name" value="SpoU_sub_bind"/>
    <property type="match status" value="1"/>
</dbReference>
<comment type="similarity">
    <text evidence="1">Belongs to the class IV-like SAM-binding methyltransferase superfamily. RNA methyltransferase TrmH family.</text>
</comment>
<dbReference type="SUPFAM" id="SSF55315">
    <property type="entry name" value="L30e-like"/>
    <property type="match status" value="1"/>
</dbReference>
<keyword evidence="3" id="KW-0808">Transferase</keyword>
<organism evidence="6 7">
    <name type="scientific">Sphaerisporangium rhizosphaerae</name>
    <dbReference type="NCBI Taxonomy" id="2269375"/>
    <lineage>
        <taxon>Bacteria</taxon>
        <taxon>Bacillati</taxon>
        <taxon>Actinomycetota</taxon>
        <taxon>Actinomycetes</taxon>
        <taxon>Streptosporangiales</taxon>
        <taxon>Streptosporangiaceae</taxon>
        <taxon>Sphaerisporangium</taxon>
    </lineage>
</organism>
<dbReference type="Pfam" id="PF22435">
    <property type="entry name" value="MRM3-like_sub_bind"/>
    <property type="match status" value="1"/>
</dbReference>
<dbReference type="CDD" id="cd18095">
    <property type="entry name" value="SpoU-like_rRNA-MTase"/>
    <property type="match status" value="1"/>
</dbReference>
<dbReference type="Proteomes" id="UP001596496">
    <property type="component" value="Unassembled WGS sequence"/>
</dbReference>
<sequence length="342" mass="35806">MPELITVEDPADPRLADYVRLRDVELRKSLEAERGLFMAEGEKVIRRAVAAGYPVRSVLTTPRWLAGLADVLGEARVYLVSEEVMGGIAGFAVHRGALASMARLELPAVSDLLAGRFTAPGDPRFTPAPPTRPPAPTPSPSPRPPASTPPPPTEPPAPTPSPSTGPPTPPPASGPGTQREGGLPRRVLVLEDLVDHGNVGAIFRCAAALGVEAVILSPRCADPLYRRSVKVSMGAVFAVPYARMTNWHAGLAELREAGFRTLALTPDLSATPLEAAAVGGRVALLLGSEGDGLSSRWLREADEAVRIPMSPAAMDLGVDSLNVVAAAAIACHELTRLPAALT</sequence>
<evidence type="ECO:0000256" key="4">
    <source>
        <dbReference type="SAM" id="MobiDB-lite"/>
    </source>
</evidence>
<dbReference type="InterPro" id="IPR013123">
    <property type="entry name" value="SpoU_subst-bd"/>
</dbReference>
<evidence type="ECO:0000256" key="1">
    <source>
        <dbReference type="ARBA" id="ARBA00007228"/>
    </source>
</evidence>
<feature type="compositionally biased region" description="Pro residues" evidence="4">
    <location>
        <begin position="126"/>
        <end position="173"/>
    </location>
</feature>
<evidence type="ECO:0000256" key="2">
    <source>
        <dbReference type="ARBA" id="ARBA00022603"/>
    </source>
</evidence>
<dbReference type="Pfam" id="PF00588">
    <property type="entry name" value="SpoU_methylase"/>
    <property type="match status" value="1"/>
</dbReference>
<feature type="domain" description="RNA 2-O ribose methyltransferase substrate binding" evidence="5">
    <location>
        <begin position="38"/>
        <end position="107"/>
    </location>
</feature>
<dbReference type="RefSeq" id="WP_380829293.1">
    <property type="nucleotide sequence ID" value="NZ_JBHTCG010000017.1"/>
</dbReference>
<dbReference type="PANTHER" id="PTHR43191">
    <property type="entry name" value="RRNA METHYLTRANSFERASE 3"/>
    <property type="match status" value="1"/>
</dbReference>
<dbReference type="PANTHER" id="PTHR43191:SF12">
    <property type="entry name" value="RRNA METHYLASE"/>
    <property type="match status" value="1"/>
</dbReference>
<evidence type="ECO:0000313" key="7">
    <source>
        <dbReference type="Proteomes" id="UP001596496"/>
    </source>
</evidence>
<dbReference type="InterPro" id="IPR029028">
    <property type="entry name" value="Alpha/beta_knot_MTases"/>
</dbReference>
<dbReference type="GO" id="GO:0032259">
    <property type="term" value="P:methylation"/>
    <property type="evidence" value="ECO:0007669"/>
    <property type="project" value="UniProtKB-KW"/>
</dbReference>
<proteinExistence type="inferred from homology"/>
<dbReference type="InterPro" id="IPR053888">
    <property type="entry name" value="MRM3-like_sub_bind"/>
</dbReference>
<accession>A0ABW2P7T3</accession>
<feature type="region of interest" description="Disordered" evidence="4">
    <location>
        <begin position="117"/>
        <end position="181"/>
    </location>
</feature>
<dbReference type="InterPro" id="IPR029026">
    <property type="entry name" value="tRNA_m1G_MTases_N"/>
</dbReference>
<evidence type="ECO:0000256" key="3">
    <source>
        <dbReference type="ARBA" id="ARBA00022679"/>
    </source>
</evidence>
<dbReference type="InterPro" id="IPR029064">
    <property type="entry name" value="Ribosomal_eL30-like_sf"/>
</dbReference>
<gene>
    <name evidence="6" type="ORF">ACFQSB_24320</name>
</gene>
<reference evidence="7" key="1">
    <citation type="journal article" date="2019" name="Int. J. Syst. Evol. Microbiol.">
        <title>The Global Catalogue of Microorganisms (GCM) 10K type strain sequencing project: providing services to taxonomists for standard genome sequencing and annotation.</title>
        <authorList>
            <consortium name="The Broad Institute Genomics Platform"/>
            <consortium name="The Broad Institute Genome Sequencing Center for Infectious Disease"/>
            <person name="Wu L."/>
            <person name="Ma J."/>
        </authorList>
    </citation>
    <scope>NUCLEOTIDE SEQUENCE [LARGE SCALE GENOMIC DNA]</scope>
    <source>
        <strain evidence="7">CECT 7649</strain>
    </source>
</reference>
<dbReference type="GO" id="GO:0008168">
    <property type="term" value="F:methyltransferase activity"/>
    <property type="evidence" value="ECO:0007669"/>
    <property type="project" value="UniProtKB-KW"/>
</dbReference>
<name>A0ABW2P7T3_9ACTN</name>
<protein>
    <submittedName>
        <fullName evidence="6">TrmH family RNA methyltransferase</fullName>
    </submittedName>
</protein>
<dbReference type="InterPro" id="IPR001537">
    <property type="entry name" value="SpoU_MeTrfase"/>
</dbReference>
<keyword evidence="2 6" id="KW-0489">Methyltransferase</keyword>
<evidence type="ECO:0000259" key="5">
    <source>
        <dbReference type="SMART" id="SM00967"/>
    </source>
</evidence>
<dbReference type="SUPFAM" id="SSF75217">
    <property type="entry name" value="alpha/beta knot"/>
    <property type="match status" value="1"/>
</dbReference>